<evidence type="ECO:0000256" key="8">
    <source>
        <dbReference type="ARBA" id="ARBA00023273"/>
    </source>
</evidence>
<protein>
    <submittedName>
        <fullName evidence="13">S8 family serine peptidase</fullName>
    </submittedName>
</protein>
<name>A0ABW7N5A5_9BACT</name>
<feature type="signal peptide" evidence="11">
    <location>
        <begin position="1"/>
        <end position="27"/>
    </location>
</feature>
<evidence type="ECO:0000256" key="3">
    <source>
        <dbReference type="ARBA" id="ARBA00022490"/>
    </source>
</evidence>
<feature type="compositionally biased region" description="Basic and acidic residues" evidence="10">
    <location>
        <begin position="687"/>
        <end position="696"/>
    </location>
</feature>
<keyword evidence="7" id="KW-0969">Cilium</keyword>
<dbReference type="Pfam" id="PF00082">
    <property type="entry name" value="Peptidase_S8"/>
    <property type="match status" value="1"/>
</dbReference>
<comment type="caution">
    <text evidence="13">The sequence shown here is derived from an EMBL/GenBank/DDBJ whole genome shotgun (WGS) entry which is preliminary data.</text>
</comment>
<sequence length="2487" mass="269616">MNHFLPFKTNRILLALIFTLCATLSWAQKIEPGVKKGIVKVKFSPEMTSSLQQMTVTSRKNELVTGLKPFDATANQVKASDMYRLFPVNSATESKLHKHGLHLWYILEIDEDINPKAAAAQLMLLDEVEVAEAERIKVIAPYEVKAYVPSSSTSRQASLPFNDPLLGDQWHYDNTGQTGFSDADVNLFEAWTSVTGASDIIVSVHDEGVDVNHEDLNSNIWVNEKELNGQPGVDDDNNGYVDDIHGYNFQRKTGEIDPQYHGTHVAGTIAAINNNGIGVSGVAGGDGSGNGVKIMSLQILGGAAIEKSFVYAADNGAVISQNSWGYSYPGSVEESVLDAIDYFIAEAGDFEGSPMKGGIVIFAAGNSNYDADWYPGYYESAFAVASIGPEWKKASYSNYGTWIELSAPGGATEYGAKNGVLSTIPNDQYAYLEGTSMACPHVSGIAALALVNSATQITNTELWNKLQTGVVDITAFNPGYEGLLGSGAIDAALAIKNDLGKIPATISDLTVTGIAQEFATLSWKVPADEDDGAPVSFTLYYHTAPINSANLTSASRHIIKNTQSAGSDVAFEVNDLLGLTTYYFAITSTDRWGNVSELSEVISETTNEGPSIAVDGNSLQIALNVDASGSLTASHNLTILNEAAGVLRWEYFTRHSNSSLAYGADRLNYPTSTATKKASAAKVAQRNADDNQDKLRGQSPETYSFTPVVKSYADWATNIIGETDINLSNSAATKFIVSETEGFNLTQARMYLKHDPALGPVIMEVYEGDTPSKENLIYAQEHSNWSADESWAYITLNEQLYFGSGSTFWLVFHVPAGNLFPLGIGYETDPKYSEYCFMSFDLGGTWAPLEDLLDSKEFTFAVAADSYNEHLGTYLTLDPANGDVEGNSDMNATLTADGSTLINGTYNANLVLASNDANQRELRVPVSLNVSGHQPRIVHTDIVDFGSVFIGTSETVEIVLDNQGFGNFNNPSFNIAGDQFAIDGYAPWQIQARGKVTLKLNYQPTTSGNANGLLTITNGDQTYEISLFGVGAETSEINITPTEQVVNNVAIGDVINAEVLVKNTGGYPLKYFIPGFDTKGISNDWPSAYHTYGYKYKTSDPSETNPIAYDFQDISATGVDVTETIKDDGAYYEVNMGFDFPYYGESLKTLYIAQKGFTTFDNSVRPVNTPTLNNFYSPKGYISPLGTFLDFSAQGQVFYQVEADRVIVQYHNVTDGFNAPITAQMVLHSNGDIRFYYEEMGFDSWSQSYLTILIEDLNRTDGILVHNYEQKISLYSGLALGFDYPGPNIISSIENASAILAPDSSALVSLSLNTSTLVEGTTKRYINIISNDPANFQTSALVQLEITSGGTPLPVVSMDTIEFGEVFQGAVRKAVFTVKNEGTANVNITGMAFANEAFSLTGTQPATIKPGLYGKYEIVVPTTTTADLEDVLTISYSGGSTSTIYASAAVVDPPAINADLSLVQQTLAYGESATEPFSVENTGLAPLSVTMTGKQWLSFDTETPGTSHGYAFQKYNAGEFYQWIDIRKTGTQMPFAEDLFDKAYFWRDLTLPFPVTIYGEEYETMKIGENGIVSLEEDPEVMFFNDAIPSATYDGTFIMPYWTFGGFDTYFFPEDEVGIFYQFYDDKIIITWSYLVNNFGGMGDPISTQLILYKNGSMKFQYKVEEFGSDLTSTFTAVGIQENSANGVGISNQNNLDHGSGLAYILVPAETYTVAPGTSLTGQIGMTAQNIYGGTYSESLKIQTNVPGSENLEKPVELTVTGDAVLALEETVDFGSKMIAMEWGSPLSNYLDLEMANEGSAQLEVSWAQMKSGTEGLSLQIWALVDGWFGPEWRWADISELYSPWAWVTPTFTINPGEALETRAVFAPAYSGDFRDTLVLTTNIGQFDIIMTGTGFEPPAMTVTTEKVEVVMNTMDEASTGSIVFGNTEGLSALQYEVSIDYGRAGATATTHQRTAAKPATVALQSESSQHSLTNKARTSATYNRILNHTDKEAPDTYIGIGGGAPFTLATRYNAGEQGFNISHVETWFKPEAATEGKLMVEVRAGGTDISEAILLAKGEVTFTGSGDDEVGAWHQIALEEPAGIYPNEDFYVLITYPLGIQFPQGSVTGQETVPGRYYYFDEGSWYNLQQVASFETMGWLMYAAEETAGDAAWLTITSDLNGEVAMGAESTINLAFSGALAKRGDQIAEVVITSNDPNNPEARIPVSLHMNEAPMFAKVPASLFVQENDTLVVSFEVTDKENNTYTVTPAEEYPNLSFAESNGLITLTLTPDYGDEGTYSYTLVATDEHGATAEVTLVAEVAHTNQAPGYIATEPLVQIKGQAIEYAIGDFFSDPDGDAFTFTVTSSESSIAEVFAAADKFLISSKVIGETSLTFTATDVHGAVSVETINLTVGAVMETAKEAEAYGISVFPNPTTSKLHIQLPDENRGTSKVRLINLLGVSVMEMSGDFAASSVTTLDLTRVPTGIYFIEITDQTGTYTTRILKD</sequence>
<dbReference type="PROSITE" id="PS51892">
    <property type="entry name" value="SUBTILASE"/>
    <property type="match status" value="1"/>
</dbReference>
<dbReference type="InterPro" id="IPR022398">
    <property type="entry name" value="Peptidase_S8_His-AS"/>
</dbReference>
<dbReference type="SMART" id="SM00060">
    <property type="entry name" value="FN3"/>
    <property type="match status" value="1"/>
</dbReference>
<dbReference type="InterPro" id="IPR036116">
    <property type="entry name" value="FN3_sf"/>
</dbReference>
<dbReference type="PROSITE" id="PS50853">
    <property type="entry name" value="FN3"/>
    <property type="match status" value="1"/>
</dbReference>
<dbReference type="InterPro" id="IPR015919">
    <property type="entry name" value="Cadherin-like_sf"/>
</dbReference>
<dbReference type="InterPro" id="IPR003961">
    <property type="entry name" value="FN3_dom"/>
</dbReference>
<keyword evidence="14" id="KW-1185">Reference proteome</keyword>
<dbReference type="CDD" id="cd00063">
    <property type="entry name" value="FN3"/>
    <property type="match status" value="1"/>
</dbReference>
<feature type="chain" id="PRO_5046127353" evidence="11">
    <location>
        <begin position="28"/>
        <end position="2487"/>
    </location>
</feature>
<dbReference type="NCBIfam" id="TIGR04183">
    <property type="entry name" value="Por_Secre_tail"/>
    <property type="match status" value="1"/>
</dbReference>
<dbReference type="SUPFAM" id="SSF49265">
    <property type="entry name" value="Fibronectin type III"/>
    <property type="match status" value="1"/>
</dbReference>
<keyword evidence="3" id="KW-0963">Cytoplasm</keyword>
<evidence type="ECO:0000313" key="13">
    <source>
        <dbReference type="EMBL" id="MFH6982575.1"/>
    </source>
</evidence>
<feature type="region of interest" description="Disordered" evidence="10">
    <location>
        <begin position="681"/>
        <end position="701"/>
    </location>
</feature>
<feature type="domain" description="Fibronectin type-III" evidence="12">
    <location>
        <begin position="505"/>
        <end position="609"/>
    </location>
</feature>
<evidence type="ECO:0000256" key="5">
    <source>
        <dbReference type="ARBA" id="ARBA00022801"/>
    </source>
</evidence>
<evidence type="ECO:0000256" key="4">
    <source>
        <dbReference type="ARBA" id="ARBA00022670"/>
    </source>
</evidence>
<evidence type="ECO:0000256" key="6">
    <source>
        <dbReference type="ARBA" id="ARBA00022825"/>
    </source>
</evidence>
<evidence type="ECO:0000256" key="1">
    <source>
        <dbReference type="ARBA" id="ARBA00004138"/>
    </source>
</evidence>
<dbReference type="InterPro" id="IPR013783">
    <property type="entry name" value="Ig-like_fold"/>
</dbReference>
<evidence type="ECO:0000256" key="2">
    <source>
        <dbReference type="ARBA" id="ARBA00004496"/>
    </source>
</evidence>
<dbReference type="PANTHER" id="PTHR42884:SF14">
    <property type="entry name" value="NEUROENDOCRINE CONVERTASE 1"/>
    <property type="match status" value="1"/>
</dbReference>
<keyword evidence="5 9" id="KW-0378">Hydrolase</keyword>
<dbReference type="PROSITE" id="PS00137">
    <property type="entry name" value="SUBTILASE_HIS"/>
    <property type="match status" value="1"/>
</dbReference>
<accession>A0ABW7N5A5</accession>
<dbReference type="InterPro" id="IPR026444">
    <property type="entry name" value="Secre_tail"/>
</dbReference>
<evidence type="ECO:0000256" key="11">
    <source>
        <dbReference type="SAM" id="SignalP"/>
    </source>
</evidence>
<comment type="subcellular location">
    <subcellularLocation>
        <location evidence="1">Cell projection</location>
        <location evidence="1">Cilium</location>
    </subcellularLocation>
    <subcellularLocation>
        <location evidence="2">Cytoplasm</location>
    </subcellularLocation>
</comment>
<feature type="active site" description="Charge relay system" evidence="9">
    <location>
        <position position="206"/>
    </location>
</feature>
<evidence type="ECO:0000259" key="12">
    <source>
        <dbReference type="PROSITE" id="PS50853"/>
    </source>
</evidence>
<dbReference type="Proteomes" id="UP001610063">
    <property type="component" value="Unassembled WGS sequence"/>
</dbReference>
<dbReference type="InterPro" id="IPR000209">
    <property type="entry name" value="Peptidase_S8/S53_dom"/>
</dbReference>
<dbReference type="SUPFAM" id="SSF52743">
    <property type="entry name" value="Subtilisin-like"/>
    <property type="match status" value="1"/>
</dbReference>
<dbReference type="Pfam" id="PF22544">
    <property type="entry name" value="HYDIN_VesB_CFA65-like_Ig"/>
    <property type="match status" value="1"/>
</dbReference>
<dbReference type="RefSeq" id="WP_395416263.1">
    <property type="nucleotide sequence ID" value="NZ_JBIPKE010000012.1"/>
</dbReference>
<dbReference type="InterPro" id="IPR036852">
    <property type="entry name" value="Peptidase_S8/S53_dom_sf"/>
</dbReference>
<feature type="active site" description="Charge relay system" evidence="9">
    <location>
        <position position="436"/>
    </location>
</feature>
<dbReference type="Gene3D" id="2.60.40.10">
    <property type="entry name" value="Immunoglobulins"/>
    <property type="match status" value="5"/>
</dbReference>
<dbReference type="EMBL" id="JBIPKE010000012">
    <property type="protein sequence ID" value="MFH6982575.1"/>
    <property type="molecule type" value="Genomic_DNA"/>
</dbReference>
<comment type="similarity">
    <text evidence="9">Belongs to the peptidase S8 family.</text>
</comment>
<dbReference type="SUPFAM" id="SSF49313">
    <property type="entry name" value="Cadherin-like"/>
    <property type="match status" value="1"/>
</dbReference>
<keyword evidence="8" id="KW-0966">Cell projection</keyword>
<evidence type="ECO:0000313" key="14">
    <source>
        <dbReference type="Proteomes" id="UP001610063"/>
    </source>
</evidence>
<dbReference type="InterPro" id="IPR015500">
    <property type="entry name" value="Peptidase_S8_subtilisin-rel"/>
</dbReference>
<feature type="active site" description="Charge relay system" evidence="9">
    <location>
        <position position="261"/>
    </location>
</feature>
<keyword evidence="4 9" id="KW-0645">Protease</keyword>
<evidence type="ECO:0000256" key="7">
    <source>
        <dbReference type="ARBA" id="ARBA00023069"/>
    </source>
</evidence>
<gene>
    <name evidence="13" type="ORF">ACHKAR_03950</name>
</gene>
<dbReference type="PRINTS" id="PR00723">
    <property type="entry name" value="SUBTILISIN"/>
</dbReference>
<proteinExistence type="inferred from homology"/>
<evidence type="ECO:0000256" key="10">
    <source>
        <dbReference type="SAM" id="MobiDB-lite"/>
    </source>
</evidence>
<keyword evidence="6 9" id="KW-0720">Serine protease</keyword>
<dbReference type="PANTHER" id="PTHR42884">
    <property type="entry name" value="PROPROTEIN CONVERTASE SUBTILISIN/KEXIN-RELATED"/>
    <property type="match status" value="1"/>
</dbReference>
<reference evidence="13 14" key="1">
    <citation type="journal article" date="2013" name="Int. J. Syst. Evol. Microbiol.">
        <title>Marinoscillum luteum sp. nov., isolated from marine sediment.</title>
        <authorList>
            <person name="Cha I.T."/>
            <person name="Park S.J."/>
            <person name="Kim S.J."/>
            <person name="Kim J.G."/>
            <person name="Jung M.Y."/>
            <person name="Shin K.S."/>
            <person name="Kwon K.K."/>
            <person name="Yang S.H."/>
            <person name="Seo Y.S."/>
            <person name="Rhee S.K."/>
        </authorList>
    </citation>
    <scope>NUCLEOTIDE SEQUENCE [LARGE SCALE GENOMIC DNA]</scope>
    <source>
        <strain evidence="13 14">KCTC 23939</strain>
    </source>
</reference>
<dbReference type="Gene3D" id="3.40.50.200">
    <property type="entry name" value="Peptidase S8/S53 domain"/>
    <property type="match status" value="1"/>
</dbReference>
<dbReference type="InterPro" id="IPR053879">
    <property type="entry name" value="HYDIN_VesB_CFA65-like_Ig"/>
</dbReference>
<dbReference type="Pfam" id="PF18962">
    <property type="entry name" value="Por_Secre_tail"/>
    <property type="match status" value="1"/>
</dbReference>
<dbReference type="PROSITE" id="PS00138">
    <property type="entry name" value="SUBTILASE_SER"/>
    <property type="match status" value="1"/>
</dbReference>
<keyword evidence="11" id="KW-0732">Signal</keyword>
<evidence type="ECO:0000256" key="9">
    <source>
        <dbReference type="PROSITE-ProRule" id="PRU01240"/>
    </source>
</evidence>
<organism evidence="13 14">
    <name type="scientific">Marinoscillum luteum</name>
    <dbReference type="NCBI Taxonomy" id="861051"/>
    <lineage>
        <taxon>Bacteria</taxon>
        <taxon>Pseudomonadati</taxon>
        <taxon>Bacteroidota</taxon>
        <taxon>Cytophagia</taxon>
        <taxon>Cytophagales</taxon>
        <taxon>Reichenbachiellaceae</taxon>
        <taxon>Marinoscillum</taxon>
    </lineage>
</organism>
<dbReference type="InterPro" id="IPR023828">
    <property type="entry name" value="Peptidase_S8_Ser-AS"/>
</dbReference>